<accession>A0A1F6BE15</accession>
<evidence type="ECO:0000313" key="1">
    <source>
        <dbReference type="EMBL" id="OGG35043.1"/>
    </source>
</evidence>
<dbReference type="Proteomes" id="UP000176228">
    <property type="component" value="Unassembled WGS sequence"/>
</dbReference>
<proteinExistence type="predicted"/>
<protein>
    <submittedName>
        <fullName evidence="1">Uncharacterized protein</fullName>
    </submittedName>
</protein>
<name>A0A1F6BE15_9BACT</name>
<dbReference type="STRING" id="1798391.A2968_00230"/>
<reference evidence="1 2" key="1">
    <citation type="journal article" date="2016" name="Nat. Commun.">
        <title>Thousands of microbial genomes shed light on interconnected biogeochemical processes in an aquifer system.</title>
        <authorList>
            <person name="Anantharaman K."/>
            <person name="Brown C.T."/>
            <person name="Hug L.A."/>
            <person name="Sharon I."/>
            <person name="Castelle C.J."/>
            <person name="Probst A.J."/>
            <person name="Thomas B.C."/>
            <person name="Singh A."/>
            <person name="Wilkins M.J."/>
            <person name="Karaoz U."/>
            <person name="Brodie E.L."/>
            <person name="Williams K.H."/>
            <person name="Hubbard S.S."/>
            <person name="Banfield J.F."/>
        </authorList>
    </citation>
    <scope>NUCLEOTIDE SEQUENCE [LARGE SCALE GENOMIC DNA]</scope>
</reference>
<evidence type="ECO:0000313" key="2">
    <source>
        <dbReference type="Proteomes" id="UP000176228"/>
    </source>
</evidence>
<sequence>MILPIIALFKSMEDVYDLETSPVVGFLEHQSYKISLIGKLLSGMGIDYQKRVLSQEEKSKIIGLRFLQNRVAGEEPLTGQVGFIAIDAI</sequence>
<dbReference type="AlphaFoldDB" id="A0A1F6BE15"/>
<organism evidence="1 2">
    <name type="scientific">Candidatus Gottesmanbacteria bacterium RIFCSPLOWO2_01_FULL_42_22</name>
    <dbReference type="NCBI Taxonomy" id="1798391"/>
    <lineage>
        <taxon>Bacteria</taxon>
        <taxon>Candidatus Gottesmaniibacteriota</taxon>
    </lineage>
</organism>
<gene>
    <name evidence="1" type="ORF">A2968_00230</name>
</gene>
<comment type="caution">
    <text evidence="1">The sequence shown here is derived from an EMBL/GenBank/DDBJ whole genome shotgun (WGS) entry which is preliminary data.</text>
</comment>
<dbReference type="EMBL" id="MFJU01000028">
    <property type="protein sequence ID" value="OGG35043.1"/>
    <property type="molecule type" value="Genomic_DNA"/>
</dbReference>